<proteinExistence type="predicted"/>
<evidence type="ECO:0008006" key="2">
    <source>
        <dbReference type="Google" id="ProtNLM"/>
    </source>
</evidence>
<organism evidence="1">
    <name type="scientific">Fusarium oxysporum Fo47</name>
    <dbReference type="NCBI Taxonomy" id="660027"/>
    <lineage>
        <taxon>Eukaryota</taxon>
        <taxon>Fungi</taxon>
        <taxon>Dikarya</taxon>
        <taxon>Ascomycota</taxon>
        <taxon>Pezizomycotina</taxon>
        <taxon>Sordariomycetes</taxon>
        <taxon>Hypocreomycetidae</taxon>
        <taxon>Hypocreales</taxon>
        <taxon>Nectriaceae</taxon>
        <taxon>Fusarium</taxon>
        <taxon>Fusarium oxysporum species complex</taxon>
    </lineage>
</organism>
<dbReference type="EMBL" id="JH717906">
    <property type="protein sequence ID" value="EWZ32952.1"/>
    <property type="molecule type" value="Genomic_DNA"/>
</dbReference>
<evidence type="ECO:0000313" key="1">
    <source>
        <dbReference type="EMBL" id="EWZ32952.1"/>
    </source>
</evidence>
<reference evidence="1" key="1">
    <citation type="submission" date="2011-06" db="EMBL/GenBank/DDBJ databases">
        <title>The Genome Sequence of Fusarium oxysporum Fo47.</title>
        <authorList>
            <consortium name="The Broad Institute Genome Sequencing Platform"/>
            <person name="Ma L.-J."/>
            <person name="Gale L.R."/>
            <person name="Schwartz D.C."/>
            <person name="Zhou S."/>
            <person name="Corby-Kistler H."/>
            <person name="Young S.K."/>
            <person name="Zeng Q."/>
            <person name="Gargeya S."/>
            <person name="Fitzgerald M."/>
            <person name="Haas B."/>
            <person name="Abouelleil A."/>
            <person name="Alvarado L."/>
            <person name="Arachchi H.M."/>
            <person name="Berlin A."/>
            <person name="Brown A."/>
            <person name="Chapman S.B."/>
            <person name="Chen Z."/>
            <person name="Dunbar C."/>
            <person name="Freedman E."/>
            <person name="Gearin G."/>
            <person name="Gellesch M."/>
            <person name="Goldberg J."/>
            <person name="Griggs A."/>
            <person name="Gujja S."/>
            <person name="Heiman D."/>
            <person name="Howarth C."/>
            <person name="Larson L."/>
            <person name="Lui A."/>
            <person name="MacDonald P.J.P."/>
            <person name="Mehta T."/>
            <person name="Montmayeur A."/>
            <person name="Murphy C."/>
            <person name="Neiman D."/>
            <person name="Pearson M."/>
            <person name="Priest M."/>
            <person name="Roberts A."/>
            <person name="Saif S."/>
            <person name="Shea T."/>
            <person name="Shenoy N."/>
            <person name="Sisk P."/>
            <person name="Stolte C."/>
            <person name="Sykes S."/>
            <person name="Wortman J."/>
            <person name="Nusbaum C."/>
            <person name="Birren B."/>
        </authorList>
    </citation>
    <scope>NUCLEOTIDE SEQUENCE [LARGE SCALE GENOMIC DNA]</scope>
    <source>
        <strain evidence="1">Fo47</strain>
    </source>
</reference>
<dbReference type="HOGENOM" id="CLU_1722461_0_0_1"/>
<dbReference type="VEuPathDB" id="FungiDB:FOZG_14452"/>
<accession>W9JLM1</accession>
<sequence>MSQQQEFTPLRLDRFGSLPVEIHVKIMRLLTTNGLLSLIRASPVSWRRFRGDHAFILESHLTRTYDFYGHPACIRLLMPLTLLRVLRAQLRGNPRAEVEKKLDPCSYVTSISALCGVAIRLGIEPTHLGNGYGLYTRNAGCIQGVERHILPS</sequence>
<dbReference type="Proteomes" id="UP000030766">
    <property type="component" value="Unassembled WGS sequence"/>
</dbReference>
<protein>
    <recommendedName>
        <fullName evidence="2">F-box domain-containing protein</fullName>
    </recommendedName>
</protein>
<reference evidence="1" key="2">
    <citation type="submission" date="2012-06" db="EMBL/GenBank/DDBJ databases">
        <title>Annotation of the Genome Sequence of Fusarium oxysporum Fo47.</title>
        <authorList>
            <consortium name="The Broad Institute Genomics Platform"/>
            <person name="Ma L.-J."/>
            <person name="Corby-Kistler H."/>
            <person name="Broz K."/>
            <person name="Gale L.R."/>
            <person name="Jonkers W."/>
            <person name="O'Donnell K."/>
            <person name="Ploetz R."/>
            <person name="Steinberg C."/>
            <person name="Schwartz D.C."/>
            <person name="VanEtten H."/>
            <person name="Zhou S."/>
            <person name="Young S.K."/>
            <person name="Zeng Q."/>
            <person name="Gargeya S."/>
            <person name="Fitzgerald M."/>
            <person name="Abouelleil A."/>
            <person name="Alvarado L."/>
            <person name="Chapman S.B."/>
            <person name="Gainer-Dewar J."/>
            <person name="Goldberg J."/>
            <person name="Griggs A."/>
            <person name="Gujja S."/>
            <person name="Hansen M."/>
            <person name="Howarth C."/>
            <person name="Imamovic A."/>
            <person name="Ireland A."/>
            <person name="Larimer J."/>
            <person name="McCowan C."/>
            <person name="Murphy C."/>
            <person name="Pearson M."/>
            <person name="Poon T.W."/>
            <person name="Priest M."/>
            <person name="Roberts A."/>
            <person name="Saif S."/>
            <person name="Shea T."/>
            <person name="Sykes S."/>
            <person name="Wortman J."/>
            <person name="Nusbaum C."/>
            <person name="Birren B."/>
        </authorList>
    </citation>
    <scope>NUCLEOTIDE SEQUENCE</scope>
    <source>
        <strain evidence="1">Fo47</strain>
    </source>
</reference>
<name>W9JLM1_FUSOX</name>
<gene>
    <name evidence="1" type="ORF">FOZG_14452</name>
</gene>
<dbReference type="AlphaFoldDB" id="W9JLM1"/>